<dbReference type="PANTHER" id="PTHR33525">
    <property type="match status" value="1"/>
</dbReference>
<dbReference type="Proteomes" id="UP000044071">
    <property type="component" value="Unassembled WGS sequence"/>
</dbReference>
<feature type="domain" description="HDOD" evidence="1">
    <location>
        <begin position="177"/>
        <end position="362"/>
    </location>
</feature>
<dbReference type="InterPro" id="IPR013976">
    <property type="entry name" value="HDOD"/>
</dbReference>
<dbReference type="AlphaFoldDB" id="A0A078KSF4"/>
<reference evidence="2 3" key="1">
    <citation type="submission" date="2014-06" db="EMBL/GenBank/DDBJ databases">
        <authorList>
            <person name="Urmite Genomes Urmite Genomes"/>
        </authorList>
    </citation>
    <scope>NUCLEOTIDE SEQUENCE [LARGE SCALE GENOMIC DNA]</scope>
</reference>
<dbReference type="eggNOG" id="COG3434">
    <property type="taxonomic scope" value="Bacteria"/>
</dbReference>
<proteinExistence type="predicted"/>
<dbReference type="OrthoDB" id="9804751at2"/>
<accession>A0A078KSF4</accession>
<organism evidence="2 3">
    <name type="scientific">Legionella massiliensis</name>
    <dbReference type="NCBI Taxonomy" id="1034943"/>
    <lineage>
        <taxon>Bacteria</taxon>
        <taxon>Pseudomonadati</taxon>
        <taxon>Pseudomonadota</taxon>
        <taxon>Gammaproteobacteria</taxon>
        <taxon>Legionellales</taxon>
        <taxon>Legionellaceae</taxon>
        <taxon>Legionella</taxon>
    </lineage>
</organism>
<sequence length="382" mass="43144">MLIKRPVYNNRLECVAVEIIAHQQAKEYRELYEHFASILRNTDKQLPLFLPYALKFLIEKPDLPIENPIILKLHAADINTLCPRAELEYTTYTIALLIDSPEQLAWLNFAEYIALSEHLMTAANLTKVVKYSQDRKRKVIAYDINHTTNFERCKAMSMDLFCGDFLFQPNEQEQQDIAANQLNLLELISKLQQQDTNLDHIAELIQADPMLSYQLLRIANSVAFSGYQTVESIQQAIMRLGIINLKNWVMVLSMTNVSNKPAEIVESGLIRAQMAQRIAESQPELSAASAYTVGLLSVLDSLMDTPMENLLEKITLADEIKTALISHSGSLGQLLSTVIAYEEGHLNEEMGTSYTNVDLSKIYLECLEQISLSKKAMSAPKS</sequence>
<gene>
    <name evidence="2" type="ORF">BN59_00152</name>
</gene>
<dbReference type="RefSeq" id="WP_043872527.1">
    <property type="nucleotide sequence ID" value="NZ_CCVW01000001.1"/>
</dbReference>
<dbReference type="SUPFAM" id="SSF109604">
    <property type="entry name" value="HD-domain/PDEase-like"/>
    <property type="match status" value="1"/>
</dbReference>
<dbReference type="PROSITE" id="PS51833">
    <property type="entry name" value="HDOD"/>
    <property type="match status" value="1"/>
</dbReference>
<name>A0A078KSF4_9GAMM</name>
<evidence type="ECO:0000259" key="1">
    <source>
        <dbReference type="PROSITE" id="PS51833"/>
    </source>
</evidence>
<protein>
    <submittedName>
        <fullName evidence="2">HDOD domain protein</fullName>
    </submittedName>
</protein>
<evidence type="ECO:0000313" key="3">
    <source>
        <dbReference type="Proteomes" id="UP000044071"/>
    </source>
</evidence>
<evidence type="ECO:0000313" key="2">
    <source>
        <dbReference type="EMBL" id="CDZ75892.1"/>
    </source>
</evidence>
<dbReference type="Pfam" id="PF08668">
    <property type="entry name" value="HDOD"/>
    <property type="match status" value="1"/>
</dbReference>
<keyword evidence="3" id="KW-1185">Reference proteome</keyword>
<dbReference type="InterPro" id="IPR052340">
    <property type="entry name" value="RNase_Y/CdgJ"/>
</dbReference>
<dbReference type="EMBL" id="CCSB01000001">
    <property type="protein sequence ID" value="CDZ75892.1"/>
    <property type="molecule type" value="Genomic_DNA"/>
</dbReference>
<dbReference type="PANTHER" id="PTHR33525:SF4">
    <property type="entry name" value="CYCLIC DI-GMP PHOSPHODIESTERASE CDGJ"/>
    <property type="match status" value="1"/>
</dbReference>
<dbReference type="STRING" id="1034943.BN59_00152"/>
<dbReference type="Gene3D" id="1.10.3210.10">
    <property type="entry name" value="Hypothetical protein af1432"/>
    <property type="match status" value="1"/>
</dbReference>